<dbReference type="PANTHER" id="PTHR42760">
    <property type="entry name" value="SHORT-CHAIN DEHYDROGENASES/REDUCTASES FAMILY MEMBER"/>
    <property type="match status" value="1"/>
</dbReference>
<reference evidence="4 5" key="1">
    <citation type="submission" date="2019-06" db="EMBL/GenBank/DDBJ databases">
        <title>Genome analyses of bacteria isolated from kimchi.</title>
        <authorList>
            <person name="Lee S."/>
            <person name="Ahn S."/>
            <person name="Roh S."/>
        </authorList>
    </citation>
    <scope>NUCLEOTIDE SEQUENCE [LARGE SCALE GENOMIC DNA]</scope>
    <source>
        <strain evidence="4 5">CBA3620</strain>
    </source>
</reference>
<dbReference type="AlphaFoldDB" id="A0AAE6M2Z6"/>
<dbReference type="GO" id="GO:0016616">
    <property type="term" value="F:oxidoreductase activity, acting on the CH-OH group of donors, NAD or NADP as acceptor"/>
    <property type="evidence" value="ECO:0007669"/>
    <property type="project" value="TreeGrafter"/>
</dbReference>
<sequence length="245" mass="26628">MIEQTYTNKNILITGAASGIGLCQLHTYLDAGAVIYALDNQKIPFQHPHLHSYRIDLSHHADLTKLVQTISEMCDVDILLNTAGMLDGYKTSLETKLSDWQQVLDTNLTPMFILSNIILPKMLKRRQGHIINMASIAGFTAGGGGVAYTASKHAIIGYTKQLAFDYAKYGLHVNAIAPGAIDTPMNAADFMGEGLMAKKVAEQTPAKRWATAQEVADLTLFLTSPQADYINGVVIPIDGGWTLGH</sequence>
<protein>
    <submittedName>
        <fullName evidence="4">3-oxoacyl-ACP reductase</fullName>
    </submittedName>
</protein>
<dbReference type="InterPro" id="IPR036291">
    <property type="entry name" value="NAD(P)-bd_dom_sf"/>
</dbReference>
<dbReference type="Gene3D" id="3.40.50.720">
    <property type="entry name" value="NAD(P)-binding Rossmann-like Domain"/>
    <property type="match status" value="1"/>
</dbReference>
<dbReference type="PROSITE" id="PS00061">
    <property type="entry name" value="ADH_SHORT"/>
    <property type="match status" value="1"/>
</dbReference>
<evidence type="ECO:0000313" key="4">
    <source>
        <dbReference type="EMBL" id="QEA32809.1"/>
    </source>
</evidence>
<proteinExistence type="inferred from homology"/>
<evidence type="ECO:0000256" key="1">
    <source>
        <dbReference type="ARBA" id="ARBA00006484"/>
    </source>
</evidence>
<dbReference type="InterPro" id="IPR002347">
    <property type="entry name" value="SDR_fam"/>
</dbReference>
<dbReference type="InterPro" id="IPR020904">
    <property type="entry name" value="Sc_DH/Rdtase_CS"/>
</dbReference>
<dbReference type="NCBIfam" id="NF005118">
    <property type="entry name" value="PRK06550.1"/>
    <property type="match status" value="1"/>
</dbReference>
<evidence type="ECO:0000313" key="5">
    <source>
        <dbReference type="Proteomes" id="UP000321332"/>
    </source>
</evidence>
<dbReference type="FunFam" id="3.40.50.720:FF:000084">
    <property type="entry name" value="Short-chain dehydrogenase reductase"/>
    <property type="match status" value="1"/>
</dbReference>
<name>A0AAE6M2Z6_LEUCA</name>
<evidence type="ECO:0000256" key="3">
    <source>
        <dbReference type="RuleBase" id="RU000363"/>
    </source>
</evidence>
<dbReference type="OMA" id="GALPHMY"/>
<dbReference type="Pfam" id="PF00106">
    <property type="entry name" value="adh_short"/>
    <property type="match status" value="1"/>
</dbReference>
<dbReference type="Proteomes" id="UP000321332">
    <property type="component" value="Chromosome"/>
</dbReference>
<dbReference type="CDD" id="cd05233">
    <property type="entry name" value="SDR_c"/>
    <property type="match status" value="1"/>
</dbReference>
<dbReference type="SUPFAM" id="SSF51735">
    <property type="entry name" value="NAD(P)-binding Rossmann-fold domains"/>
    <property type="match status" value="1"/>
</dbReference>
<dbReference type="GeneID" id="61186294"/>
<comment type="similarity">
    <text evidence="1 3">Belongs to the short-chain dehydrogenases/reductases (SDR) family.</text>
</comment>
<dbReference type="PRINTS" id="PR00080">
    <property type="entry name" value="SDRFAMILY"/>
</dbReference>
<dbReference type="GO" id="GO:0008206">
    <property type="term" value="P:bile acid metabolic process"/>
    <property type="evidence" value="ECO:0007669"/>
    <property type="project" value="UniProtKB-ARBA"/>
</dbReference>
<gene>
    <name evidence="4" type="ORF">FGL89_00980</name>
</gene>
<dbReference type="EMBL" id="CP042374">
    <property type="protein sequence ID" value="QEA32809.1"/>
    <property type="molecule type" value="Genomic_DNA"/>
</dbReference>
<dbReference type="PRINTS" id="PR00081">
    <property type="entry name" value="GDHRDH"/>
</dbReference>
<keyword evidence="2" id="KW-0560">Oxidoreductase</keyword>
<dbReference type="RefSeq" id="WP_014974280.1">
    <property type="nucleotide sequence ID" value="NZ_BPKR01000014.1"/>
</dbReference>
<accession>A0AAE6M2Z6</accession>
<organism evidence="4 5">
    <name type="scientific">Leuconostoc carnosum</name>
    <dbReference type="NCBI Taxonomy" id="1252"/>
    <lineage>
        <taxon>Bacteria</taxon>
        <taxon>Bacillati</taxon>
        <taxon>Bacillota</taxon>
        <taxon>Bacilli</taxon>
        <taxon>Lactobacillales</taxon>
        <taxon>Lactobacillaceae</taxon>
        <taxon>Leuconostoc</taxon>
    </lineage>
</organism>
<evidence type="ECO:0000256" key="2">
    <source>
        <dbReference type="ARBA" id="ARBA00023002"/>
    </source>
</evidence>